<dbReference type="NCBIfam" id="TIGR01460">
    <property type="entry name" value="HAD-SF-IIA"/>
    <property type="match status" value="1"/>
</dbReference>
<protein>
    <submittedName>
        <fullName evidence="1">HAD hydrolase, family IIA</fullName>
    </submittedName>
</protein>
<dbReference type="RefSeq" id="WP_006293816.1">
    <property type="nucleotide sequence ID" value="NZ_GG770226.1"/>
</dbReference>
<dbReference type="InterPro" id="IPR023214">
    <property type="entry name" value="HAD_sf"/>
</dbReference>
<dbReference type="eggNOG" id="COG0647">
    <property type="taxonomic scope" value="Bacteria"/>
</dbReference>
<accession>W5IH78</accession>
<dbReference type="AlphaFoldDB" id="W5IH78"/>
<dbReference type="Pfam" id="PF13242">
    <property type="entry name" value="Hydrolase_like"/>
    <property type="match status" value="1"/>
</dbReference>
<evidence type="ECO:0000313" key="2">
    <source>
        <dbReference type="Proteomes" id="UP000005777"/>
    </source>
</evidence>
<organism evidence="1 2">
    <name type="scientific">Scardovia inopinata F0304</name>
    <dbReference type="NCBI Taxonomy" id="641146"/>
    <lineage>
        <taxon>Bacteria</taxon>
        <taxon>Bacillati</taxon>
        <taxon>Actinomycetota</taxon>
        <taxon>Actinomycetes</taxon>
        <taxon>Bifidobacteriales</taxon>
        <taxon>Bifidobacteriaceae</taxon>
        <taxon>Scardovia</taxon>
    </lineage>
</organism>
<dbReference type="InterPro" id="IPR006357">
    <property type="entry name" value="HAD-SF_hydro_IIA"/>
</dbReference>
<dbReference type="GO" id="GO:0005737">
    <property type="term" value="C:cytoplasm"/>
    <property type="evidence" value="ECO:0007669"/>
    <property type="project" value="TreeGrafter"/>
</dbReference>
<dbReference type="EMBL" id="ADCX01000013">
    <property type="protein sequence ID" value="EFG26341.1"/>
    <property type="molecule type" value="Genomic_DNA"/>
</dbReference>
<dbReference type="SUPFAM" id="SSF56784">
    <property type="entry name" value="HAD-like"/>
    <property type="match status" value="1"/>
</dbReference>
<gene>
    <name evidence="1" type="ORF">HMPREF9020_01426</name>
</gene>
<comment type="caution">
    <text evidence="1">The sequence shown here is derived from an EMBL/GenBank/DDBJ whole genome shotgun (WGS) entry which is preliminary data.</text>
</comment>
<keyword evidence="1" id="KW-0378">Hydrolase</keyword>
<dbReference type="HOGENOM" id="CLU_043473_1_0_11"/>
<dbReference type="Proteomes" id="UP000005777">
    <property type="component" value="Unassembled WGS sequence"/>
</dbReference>
<reference evidence="1 2" key="1">
    <citation type="submission" date="2012-01" db="EMBL/GenBank/DDBJ databases">
        <title>The Genome Sequence of Scardovia inopinata F0304.</title>
        <authorList>
            <consortium name="The Broad Institute Genome Sequencing Platform"/>
            <person name="Ward D."/>
            <person name="Earl A."/>
            <person name="Feldgarden M."/>
            <person name="Gevers D."/>
            <person name="Young S."/>
            <person name="Zeng Q."/>
            <person name="Koehrsen M."/>
            <person name="Alvarado L."/>
            <person name="Berlin A.M."/>
            <person name="Borenstein D."/>
            <person name="Chapman S.B."/>
            <person name="Chen Z."/>
            <person name="Engels R."/>
            <person name="Freedman E."/>
            <person name="Gellesch M."/>
            <person name="Goldberg J."/>
            <person name="Griggs A."/>
            <person name="Gujja S."/>
            <person name="Heilman E.R."/>
            <person name="Heiman D.I."/>
            <person name="Hepburn T.A."/>
            <person name="Howarth C."/>
            <person name="Jen D."/>
            <person name="Larson L."/>
            <person name="Mehta T."/>
            <person name="Park D."/>
            <person name="Pearson M."/>
            <person name="Richards J."/>
            <person name="Roberts A."/>
            <person name="Saif S."/>
            <person name="Shea T.D."/>
            <person name="Shenoy N."/>
            <person name="Sisk P."/>
            <person name="Stolte C."/>
            <person name="Sykes S.N."/>
            <person name="Walk T."/>
            <person name="White J."/>
            <person name="Yandava C."/>
            <person name="Izard J."/>
            <person name="Baranova O.V."/>
            <person name="Blanton J.M."/>
            <person name="Tanner A.C."/>
            <person name="Dewhirst F."/>
            <person name="Haas B."/>
            <person name="Nusbaum C."/>
            <person name="Birren B."/>
        </authorList>
    </citation>
    <scope>NUCLEOTIDE SEQUENCE [LARGE SCALE GENOMIC DNA]</scope>
    <source>
        <strain evidence="1 2">F0304</strain>
    </source>
</reference>
<dbReference type="PANTHER" id="PTHR19288">
    <property type="entry name" value="4-NITROPHENYLPHOSPHATASE-RELATED"/>
    <property type="match status" value="1"/>
</dbReference>
<dbReference type="GO" id="GO:0016791">
    <property type="term" value="F:phosphatase activity"/>
    <property type="evidence" value="ECO:0007669"/>
    <property type="project" value="TreeGrafter"/>
</dbReference>
<dbReference type="InterPro" id="IPR036412">
    <property type="entry name" value="HAD-like_sf"/>
</dbReference>
<evidence type="ECO:0000313" key="1">
    <source>
        <dbReference type="EMBL" id="EFG26341.1"/>
    </source>
</evidence>
<dbReference type="PANTHER" id="PTHR19288:SF95">
    <property type="entry name" value="D-GLYCEROL 3-PHOSPHATE PHOSPHATASE"/>
    <property type="match status" value="1"/>
</dbReference>
<dbReference type="Gene3D" id="3.40.50.1000">
    <property type="entry name" value="HAD superfamily/HAD-like"/>
    <property type="match status" value="2"/>
</dbReference>
<proteinExistence type="predicted"/>
<dbReference type="Pfam" id="PF13344">
    <property type="entry name" value="Hydrolase_6"/>
    <property type="match status" value="1"/>
</dbReference>
<sequence length="392" mass="41832">MTYPSIIAGTDKPLSSIYQLALLDLDGVVYRGADPVEMAATGIAHAKERGMRIAYTTNNPSRFPSLVADQIRSFGVELSPDDIITSGIVAAGMLSKELKPGDTVLVIGGDHLRDELKKRGLQVCDLASDRPQAVIQSWYPDVSWRQLAQATYAIAHGARYFATNRDMTLPREGGITPGNGAMILPVVAATGVEPEASAGKPEAYMYDIARDMFGHNGNRLPVEACLPVGDRLDTDIEAANRGGYASAVVMTGVAGPDDIMRAVPQLRPAYICANLEGLNKAQPRVEVSSEPFESSSHDEQGTGDTLRRFTCGAASAYRRSVSSTRVHLEIKGREVQSACGSLDALRAAASAAWDAVDRDGIQAQDLNLPVFSSDLSDCGATETSVSDQEKKS</sequence>
<name>W5IH78_SCAIO</name>
<keyword evidence="2" id="KW-1185">Reference proteome</keyword>